<dbReference type="PROSITE" id="PS51355">
    <property type="entry name" value="GLUTATHIONE_PEROXID_3"/>
    <property type="match status" value="1"/>
</dbReference>
<dbReference type="InterPro" id="IPR029759">
    <property type="entry name" value="GPX_AS"/>
</dbReference>
<dbReference type="Pfam" id="PF00255">
    <property type="entry name" value="GSHPx"/>
    <property type="match status" value="1"/>
</dbReference>
<evidence type="ECO:0000256" key="4">
    <source>
        <dbReference type="PIRSR" id="PIRSR000303-1"/>
    </source>
</evidence>
<feature type="active site" evidence="4">
    <location>
        <position position="36"/>
    </location>
</feature>
<dbReference type="HOGENOM" id="CLU_029507_2_2_11"/>
<dbReference type="RefSeq" id="WP_003863116.1">
    <property type="nucleotide sequence ID" value="NZ_CP011309.1"/>
</dbReference>
<evidence type="ECO:0000313" key="6">
    <source>
        <dbReference type="EMBL" id="AKF28380.1"/>
    </source>
</evidence>
<reference evidence="6 7" key="1">
    <citation type="submission" date="2015-04" db="EMBL/GenBank/DDBJ databases">
        <title>Complete Genome Sequence of Brevibacterium flavum ATCC 15168.</title>
        <authorList>
            <person name="Ahn J."/>
            <person name="Park G."/>
            <person name="Jeon W."/>
            <person name="Jang Y."/>
            <person name="Jang M."/>
            <person name="Lee H."/>
            <person name="Lee H."/>
        </authorList>
    </citation>
    <scope>NUCLEOTIDE SEQUENCE [LARGE SCALE GENOMIC DNA]</scope>
    <source>
        <strain evidence="6 7">ATCC 15168</strain>
    </source>
</reference>
<keyword evidence="7" id="KW-1185">Reference proteome</keyword>
<dbReference type="PROSITE" id="PS00460">
    <property type="entry name" value="GLUTATHIONE_PEROXID_1"/>
    <property type="match status" value="1"/>
</dbReference>
<dbReference type="AlphaFoldDB" id="A0A0F6WRJ0"/>
<dbReference type="PATRIC" id="fig|92706.3.peg.2726"/>
<dbReference type="GO" id="GO:0034599">
    <property type="term" value="P:cellular response to oxidative stress"/>
    <property type="evidence" value="ECO:0007669"/>
    <property type="project" value="TreeGrafter"/>
</dbReference>
<dbReference type="PANTHER" id="PTHR11592">
    <property type="entry name" value="GLUTATHIONE PEROXIDASE"/>
    <property type="match status" value="1"/>
</dbReference>
<organism evidence="6 7">
    <name type="scientific">[Brevibacterium] flavum</name>
    <dbReference type="NCBI Taxonomy" id="92706"/>
    <lineage>
        <taxon>Bacteria</taxon>
        <taxon>Bacillati</taxon>
        <taxon>Actinomycetota</taxon>
        <taxon>Actinomycetes</taxon>
        <taxon>Mycobacteriales</taxon>
        <taxon>Corynebacteriaceae</taxon>
        <taxon>Corynebacterium</taxon>
    </lineage>
</organism>
<dbReference type="InterPro" id="IPR000889">
    <property type="entry name" value="Glutathione_peroxidase"/>
</dbReference>
<sequence>MTSIHNINVTLNDGTETTMADWAGHLLLIVNVASKCGLTPQYEGLQKLYEEYQDRGFFVIGVPCNQFNGQEPGTDAEVCAFAQNQYNVTFPLLSKTEVNGEGTHPLYKVLKEATDGSEIEWNFEKFLVDAEGNTIKRFAPRTEPSAAEVVEAIEENLPI</sequence>
<dbReference type="Proteomes" id="UP000034037">
    <property type="component" value="Chromosome"/>
</dbReference>
<dbReference type="CDD" id="cd00340">
    <property type="entry name" value="GSH_Peroxidase"/>
    <property type="match status" value="1"/>
</dbReference>
<name>A0A0F6WRJ0_9CORY</name>
<evidence type="ECO:0000313" key="7">
    <source>
        <dbReference type="Proteomes" id="UP000034037"/>
    </source>
</evidence>
<evidence type="ECO:0000256" key="1">
    <source>
        <dbReference type="ARBA" id="ARBA00006926"/>
    </source>
</evidence>
<dbReference type="PANTHER" id="PTHR11592:SF78">
    <property type="entry name" value="GLUTATHIONE PEROXIDASE"/>
    <property type="match status" value="1"/>
</dbReference>
<keyword evidence="2 5" id="KW-0575">Peroxidase</keyword>
<dbReference type="Gene3D" id="3.40.30.10">
    <property type="entry name" value="Glutaredoxin"/>
    <property type="match status" value="1"/>
</dbReference>
<evidence type="ECO:0000256" key="5">
    <source>
        <dbReference type="RuleBase" id="RU000499"/>
    </source>
</evidence>
<comment type="similarity">
    <text evidence="1 5">Belongs to the glutathione peroxidase family.</text>
</comment>
<protein>
    <recommendedName>
        <fullName evidence="5">Glutathione peroxidase</fullName>
    </recommendedName>
</protein>
<dbReference type="SUPFAM" id="SSF52833">
    <property type="entry name" value="Thioredoxin-like"/>
    <property type="match status" value="1"/>
</dbReference>
<keyword evidence="3 5" id="KW-0560">Oxidoreductase</keyword>
<dbReference type="PRINTS" id="PR01011">
    <property type="entry name" value="GLUTPROXDASE"/>
</dbReference>
<dbReference type="EMBL" id="CP011309">
    <property type="protein sequence ID" value="AKF28380.1"/>
    <property type="molecule type" value="Genomic_DNA"/>
</dbReference>
<accession>A0A0F6WRJ0</accession>
<dbReference type="InterPro" id="IPR036249">
    <property type="entry name" value="Thioredoxin-like_sf"/>
</dbReference>
<gene>
    <name evidence="6" type="ORF">YH66_13040</name>
</gene>
<proteinExistence type="inferred from homology"/>
<evidence type="ECO:0000256" key="3">
    <source>
        <dbReference type="ARBA" id="ARBA00023002"/>
    </source>
</evidence>
<evidence type="ECO:0000256" key="2">
    <source>
        <dbReference type="ARBA" id="ARBA00022559"/>
    </source>
</evidence>
<dbReference type="PIRSF" id="PIRSF000303">
    <property type="entry name" value="Glutathion_perox"/>
    <property type="match status" value="1"/>
</dbReference>
<dbReference type="GO" id="GO:0004601">
    <property type="term" value="F:peroxidase activity"/>
    <property type="evidence" value="ECO:0007669"/>
    <property type="project" value="UniProtKB-KW"/>
</dbReference>
<dbReference type="FunFam" id="3.40.30.10:FF:000010">
    <property type="entry name" value="Glutathione peroxidase"/>
    <property type="match status" value="1"/>
</dbReference>